<dbReference type="GO" id="GO:0004413">
    <property type="term" value="F:homoserine kinase activity"/>
    <property type="evidence" value="ECO:0007669"/>
    <property type="project" value="UniProtKB-UniRule"/>
</dbReference>
<reference evidence="9 10" key="1">
    <citation type="journal article" date="2005" name="Environ. Microbiol.">
        <title>Genetic and functional properties of uncultivated thermophilic crenarchaeotes from a subsurface gold mine as revealed by analysis of genome fragments.</title>
        <authorList>
            <person name="Nunoura T."/>
            <person name="Hirayama H."/>
            <person name="Takami H."/>
            <person name="Oida H."/>
            <person name="Nishi S."/>
            <person name="Shimamura S."/>
            <person name="Suzuki Y."/>
            <person name="Inagaki F."/>
            <person name="Takai K."/>
            <person name="Nealson K.H."/>
            <person name="Horikoshi K."/>
        </authorList>
    </citation>
    <scope>NUCLEOTIDE SEQUENCE [LARGE SCALE GENOMIC DNA]</scope>
</reference>
<dbReference type="PANTHER" id="PTHR20861">
    <property type="entry name" value="HOMOSERINE/4-DIPHOSPHOCYTIDYL-2-C-METHYL-D-ERYTHRITOL KINASE"/>
    <property type="match status" value="1"/>
</dbReference>
<evidence type="ECO:0000256" key="1">
    <source>
        <dbReference type="ARBA" id="ARBA00022605"/>
    </source>
</evidence>
<feature type="domain" description="GHMP kinase N-terminal" evidence="8">
    <location>
        <begin position="66"/>
        <end position="147"/>
    </location>
</feature>
<dbReference type="SUPFAM" id="SSF54211">
    <property type="entry name" value="Ribosomal protein S5 domain 2-like"/>
    <property type="match status" value="1"/>
</dbReference>
<reference evidence="9 10" key="2">
    <citation type="journal article" date="2011" name="Nucleic Acids Res.">
        <title>Insights into the evolution of Archaea and eukaryotic protein modifier systems revealed by the genome of a novel archaeal group.</title>
        <authorList>
            <person name="Nunoura T."/>
            <person name="Takaki Y."/>
            <person name="Kakuta J."/>
            <person name="Nishi S."/>
            <person name="Sugahara J."/>
            <person name="Kazama H."/>
            <person name="Chee G."/>
            <person name="Hattori M."/>
            <person name="Kanai A."/>
            <person name="Atomi H."/>
            <person name="Takai K."/>
            <person name="Takami H."/>
        </authorList>
    </citation>
    <scope>NUCLEOTIDE SEQUENCE [LARGE SCALE GENOMIC DNA]</scope>
</reference>
<dbReference type="AlphaFoldDB" id="E6N2Y6"/>
<keyword evidence="2 7" id="KW-0808">Transferase</keyword>
<dbReference type="UniPathway" id="UPA00050">
    <property type="reaction ID" value="UER00064"/>
</dbReference>
<dbReference type="GO" id="GO:0005524">
    <property type="term" value="F:ATP binding"/>
    <property type="evidence" value="ECO:0007669"/>
    <property type="project" value="UniProtKB-UniRule"/>
</dbReference>
<keyword evidence="1 7" id="KW-0028">Amino-acid biosynthesis</keyword>
<comment type="subcellular location">
    <subcellularLocation>
        <location evidence="7">Cytoplasm</location>
    </subcellularLocation>
</comment>
<evidence type="ECO:0000256" key="5">
    <source>
        <dbReference type="ARBA" id="ARBA00022777"/>
    </source>
</evidence>
<dbReference type="PRINTS" id="PR00958">
    <property type="entry name" value="HOMSERKINASE"/>
</dbReference>
<keyword evidence="5 7" id="KW-0418">Kinase</keyword>
<dbReference type="EMBL" id="AP011675">
    <property type="protein sequence ID" value="BAJ46692.1"/>
    <property type="molecule type" value="Genomic_DNA"/>
</dbReference>
<evidence type="ECO:0000256" key="6">
    <source>
        <dbReference type="ARBA" id="ARBA00022840"/>
    </source>
</evidence>
<dbReference type="InterPro" id="IPR006204">
    <property type="entry name" value="GHMP_kinase_N_dom"/>
</dbReference>
<sequence>MVAGVFEAPASSANLGPGYDVFSLALEKPKLRLGIVAEQSDNVEVELKIAGKYGSEISVNPAENAAAKAAEAVLRYRKISKKLSLTIDASIPPRKGLGASGAEAAAAVYGLNTLLELGLTREEMVELASTAEPGQHADNVAASLLGGFVITHRDELGFSVLSLKPPMNLGAVLIIPDVKKESTAAAREAVPKSVATSIHVKIAAETALAAAAIARGDVDLFLRAVLVDPLVEPARADAGVYGSGYDAQKLLREKRELYKGFGVAMVISGAGPSRLLLFNRVKNRGKVGERPVDKALEKVVQGLDEEGIKVLEILETFPDTKGCVKIS</sequence>
<dbReference type="SUPFAM" id="SSF55060">
    <property type="entry name" value="GHMP Kinase, C-terminal domain"/>
    <property type="match status" value="1"/>
</dbReference>
<evidence type="ECO:0000256" key="3">
    <source>
        <dbReference type="ARBA" id="ARBA00022697"/>
    </source>
</evidence>
<comment type="catalytic activity">
    <reaction evidence="7">
        <text>L-homoserine + ATP = O-phospho-L-homoserine + ADP + H(+)</text>
        <dbReference type="Rhea" id="RHEA:13985"/>
        <dbReference type="ChEBI" id="CHEBI:15378"/>
        <dbReference type="ChEBI" id="CHEBI:30616"/>
        <dbReference type="ChEBI" id="CHEBI:57476"/>
        <dbReference type="ChEBI" id="CHEBI:57590"/>
        <dbReference type="ChEBI" id="CHEBI:456216"/>
        <dbReference type="EC" id="2.7.1.39"/>
    </reaction>
</comment>
<dbReference type="Gene3D" id="3.30.70.890">
    <property type="entry name" value="GHMP kinase, C-terminal domain"/>
    <property type="match status" value="1"/>
</dbReference>
<comment type="function">
    <text evidence="7">Catalyzes the ATP-dependent phosphorylation of L-homoserine to L-homoserine phosphate.</text>
</comment>
<gene>
    <name evidence="7" type="primary">thrB</name>
    <name evidence="9" type="ORF">HGMM_F11H10C12</name>
</gene>
<protein>
    <recommendedName>
        <fullName evidence="7">Homoserine kinase</fullName>
        <shortName evidence="7">HK</shortName>
        <shortName evidence="7">HSK</shortName>
        <ecNumber evidence="7">2.7.1.39</ecNumber>
    </recommendedName>
</protein>
<evidence type="ECO:0000256" key="4">
    <source>
        <dbReference type="ARBA" id="ARBA00022741"/>
    </source>
</evidence>
<dbReference type="EC" id="2.7.1.39" evidence="7"/>
<keyword evidence="4 7" id="KW-0547">Nucleotide-binding</keyword>
<evidence type="ECO:0000256" key="7">
    <source>
        <dbReference type="HAMAP-Rule" id="MF_00384"/>
    </source>
</evidence>
<keyword evidence="3 7" id="KW-0791">Threonine biosynthesis</keyword>
<keyword evidence="6 7" id="KW-0067">ATP-binding</keyword>
<dbReference type="InterPro" id="IPR020568">
    <property type="entry name" value="Ribosomal_Su5_D2-typ_SF"/>
</dbReference>
<dbReference type="GO" id="GO:0005737">
    <property type="term" value="C:cytoplasm"/>
    <property type="evidence" value="ECO:0007669"/>
    <property type="project" value="UniProtKB-SubCell"/>
</dbReference>
<dbReference type="InterPro" id="IPR000870">
    <property type="entry name" value="Homoserine_kinase"/>
</dbReference>
<comment type="similarity">
    <text evidence="7">Belongs to the GHMP kinase family. Homoserine kinase subfamily.</text>
</comment>
<comment type="pathway">
    <text evidence="7">Amino-acid biosynthesis; L-threonine biosynthesis; L-threonine from L-aspartate: step 4/5.</text>
</comment>
<dbReference type="InterPro" id="IPR014721">
    <property type="entry name" value="Ribsml_uS5_D2-typ_fold_subgr"/>
</dbReference>
<keyword evidence="7" id="KW-0963">Cytoplasm</keyword>
<dbReference type="InterPro" id="IPR036554">
    <property type="entry name" value="GHMP_kinase_C_sf"/>
</dbReference>
<dbReference type="Proteomes" id="UP000008120">
    <property type="component" value="Chromosome"/>
</dbReference>
<dbReference type="GO" id="GO:0009088">
    <property type="term" value="P:threonine biosynthetic process"/>
    <property type="evidence" value="ECO:0007669"/>
    <property type="project" value="UniProtKB-UniRule"/>
</dbReference>
<evidence type="ECO:0000256" key="2">
    <source>
        <dbReference type="ARBA" id="ARBA00022679"/>
    </source>
</evidence>
<name>E6N2Y6_CALS0</name>
<dbReference type="PANTHER" id="PTHR20861:SF1">
    <property type="entry name" value="HOMOSERINE KINASE"/>
    <property type="match status" value="1"/>
</dbReference>
<evidence type="ECO:0000259" key="8">
    <source>
        <dbReference type="Pfam" id="PF00288"/>
    </source>
</evidence>
<proteinExistence type="inferred from homology"/>
<accession>E6N2Y6</accession>
<dbReference type="Pfam" id="PF00288">
    <property type="entry name" value="GHMP_kinases_N"/>
    <property type="match status" value="1"/>
</dbReference>
<dbReference type="HAMAP" id="MF_00384">
    <property type="entry name" value="Homoser_kinase"/>
    <property type="match status" value="1"/>
</dbReference>
<dbReference type="Gene3D" id="3.30.230.10">
    <property type="match status" value="1"/>
</dbReference>
<evidence type="ECO:0000313" key="10">
    <source>
        <dbReference type="Proteomes" id="UP000008120"/>
    </source>
</evidence>
<comment type="caution">
    <text evidence="7">Lacks conserved residue(s) required for the propagation of feature annotation.</text>
</comment>
<evidence type="ECO:0000313" key="9">
    <source>
        <dbReference type="EMBL" id="BAJ46692.1"/>
    </source>
</evidence>
<organism evidence="9 10">
    <name type="scientific">Caldiarchaeum subterraneum</name>
    <dbReference type="NCBI Taxonomy" id="311458"/>
    <lineage>
        <taxon>Archaea</taxon>
        <taxon>Nitrososphaerota</taxon>
        <taxon>Candidatus Caldarchaeales</taxon>
        <taxon>Candidatus Caldarchaeaceae</taxon>
        <taxon>Candidatus Caldarchaeum</taxon>
    </lineage>
</organism>